<comment type="similarity">
    <text evidence="1">Belongs to the Gfa family.</text>
</comment>
<dbReference type="RefSeq" id="WP_101518509.1">
    <property type="nucleotide sequence ID" value="NZ_PKUS01000022.1"/>
</dbReference>
<protein>
    <submittedName>
        <fullName evidence="6">Aldehyde-activating protein</fullName>
    </submittedName>
</protein>
<proteinExistence type="inferred from homology"/>
<dbReference type="Proteomes" id="UP000235005">
    <property type="component" value="Unassembled WGS sequence"/>
</dbReference>
<dbReference type="EMBL" id="PKUS01000022">
    <property type="protein sequence ID" value="PLW67951.1"/>
    <property type="molecule type" value="Genomic_DNA"/>
</dbReference>
<evidence type="ECO:0000259" key="5">
    <source>
        <dbReference type="PROSITE" id="PS51891"/>
    </source>
</evidence>
<keyword evidence="4" id="KW-0456">Lyase</keyword>
<dbReference type="AlphaFoldDB" id="A0A2N5X0D4"/>
<comment type="caution">
    <text evidence="6">The sequence shown here is derived from an EMBL/GenBank/DDBJ whole genome shotgun (WGS) entry which is preliminary data.</text>
</comment>
<dbReference type="SUPFAM" id="SSF51316">
    <property type="entry name" value="Mss4-like"/>
    <property type="match status" value="1"/>
</dbReference>
<evidence type="ECO:0000256" key="1">
    <source>
        <dbReference type="ARBA" id="ARBA00005495"/>
    </source>
</evidence>
<dbReference type="PROSITE" id="PS51891">
    <property type="entry name" value="CENP_V_GFA"/>
    <property type="match status" value="1"/>
</dbReference>
<organism evidence="6 7">
    <name type="scientific">Pseudohalioglobus lutimaris</name>
    <dbReference type="NCBI Taxonomy" id="1737061"/>
    <lineage>
        <taxon>Bacteria</taxon>
        <taxon>Pseudomonadati</taxon>
        <taxon>Pseudomonadota</taxon>
        <taxon>Gammaproteobacteria</taxon>
        <taxon>Cellvibrionales</taxon>
        <taxon>Halieaceae</taxon>
        <taxon>Pseudohalioglobus</taxon>
    </lineage>
</organism>
<evidence type="ECO:0000256" key="2">
    <source>
        <dbReference type="ARBA" id="ARBA00022723"/>
    </source>
</evidence>
<dbReference type="OrthoDB" id="9786619at2"/>
<keyword evidence="7" id="KW-1185">Reference proteome</keyword>
<reference evidence="6 7" key="1">
    <citation type="submission" date="2018-01" db="EMBL/GenBank/DDBJ databases">
        <title>The draft genome sequence of Halioglobus lutimaris HF004.</title>
        <authorList>
            <person name="Du Z.-J."/>
            <person name="Shi M.-J."/>
        </authorList>
    </citation>
    <scope>NUCLEOTIDE SEQUENCE [LARGE SCALE GENOMIC DNA]</scope>
    <source>
        <strain evidence="6 7">HF004</strain>
    </source>
</reference>
<keyword evidence="2" id="KW-0479">Metal-binding</keyword>
<evidence type="ECO:0000313" key="6">
    <source>
        <dbReference type="EMBL" id="PLW67951.1"/>
    </source>
</evidence>
<evidence type="ECO:0000256" key="4">
    <source>
        <dbReference type="ARBA" id="ARBA00023239"/>
    </source>
</evidence>
<evidence type="ECO:0000313" key="7">
    <source>
        <dbReference type="Proteomes" id="UP000235005"/>
    </source>
</evidence>
<dbReference type="Gene3D" id="3.90.1590.10">
    <property type="entry name" value="glutathione-dependent formaldehyde- activating enzyme (gfa)"/>
    <property type="match status" value="1"/>
</dbReference>
<dbReference type="GO" id="GO:0046872">
    <property type="term" value="F:metal ion binding"/>
    <property type="evidence" value="ECO:0007669"/>
    <property type="project" value="UniProtKB-KW"/>
</dbReference>
<keyword evidence="3" id="KW-0862">Zinc</keyword>
<name>A0A2N5X0D4_9GAMM</name>
<evidence type="ECO:0000256" key="3">
    <source>
        <dbReference type="ARBA" id="ARBA00022833"/>
    </source>
</evidence>
<dbReference type="PANTHER" id="PTHR33337">
    <property type="entry name" value="GFA DOMAIN-CONTAINING PROTEIN"/>
    <property type="match status" value="1"/>
</dbReference>
<dbReference type="PANTHER" id="PTHR33337:SF33">
    <property type="entry name" value="CENP-V_GFA DOMAIN-CONTAINING PROTEIN"/>
    <property type="match status" value="1"/>
</dbReference>
<sequence length="152" mass="17311">MYKKGRCLCGKVTYQLEKSPLFVQACHCSLCQRITGTAFNLIMVIEDKEFTILSGDITTFEFKGGSGALYDIYSCRCCGNGLWGKPRESVKDITFVRSGTLEITKDIRPLAHIFTEFKQDWVLLPEDTPQFEGMYDLESTWPAESRKRLEAT</sequence>
<dbReference type="GO" id="GO:0016846">
    <property type="term" value="F:carbon-sulfur lyase activity"/>
    <property type="evidence" value="ECO:0007669"/>
    <property type="project" value="InterPro"/>
</dbReference>
<dbReference type="Pfam" id="PF04828">
    <property type="entry name" value="GFA"/>
    <property type="match status" value="1"/>
</dbReference>
<feature type="domain" description="CENP-V/GFA" evidence="5">
    <location>
        <begin position="3"/>
        <end position="116"/>
    </location>
</feature>
<dbReference type="InterPro" id="IPR006913">
    <property type="entry name" value="CENP-V/GFA"/>
</dbReference>
<dbReference type="InterPro" id="IPR011057">
    <property type="entry name" value="Mss4-like_sf"/>
</dbReference>
<accession>A0A2N5X0D4</accession>
<gene>
    <name evidence="6" type="ORF">C0039_15055</name>
</gene>